<proteinExistence type="inferred from homology"/>
<keyword evidence="5" id="KW-1185">Reference proteome</keyword>
<evidence type="ECO:0000256" key="3">
    <source>
        <dbReference type="HAMAP-Rule" id="MF_00262"/>
    </source>
</evidence>
<dbReference type="HAMAP" id="MF_00262">
    <property type="entry name" value="MinE"/>
    <property type="match status" value="1"/>
</dbReference>
<dbReference type="NCBIfam" id="TIGR01215">
    <property type="entry name" value="minE"/>
    <property type="match status" value="1"/>
</dbReference>
<name>A0A931ANG7_9FIRM</name>
<keyword evidence="3 4" id="KW-0132">Cell division</keyword>
<dbReference type="Proteomes" id="UP000621436">
    <property type="component" value="Unassembled WGS sequence"/>
</dbReference>
<organism evidence="4 5">
    <name type="scientific">Halonatronomonas betaini</name>
    <dbReference type="NCBI Taxonomy" id="2778430"/>
    <lineage>
        <taxon>Bacteria</taxon>
        <taxon>Bacillati</taxon>
        <taxon>Bacillota</taxon>
        <taxon>Clostridia</taxon>
        <taxon>Halanaerobiales</taxon>
        <taxon>Halarsenatibacteraceae</taxon>
        <taxon>Halonatronomonas</taxon>
    </lineage>
</organism>
<protein>
    <recommendedName>
        <fullName evidence="3">Cell division topological specificity factor</fullName>
    </recommendedName>
</protein>
<comment type="function">
    <text evidence="2 3">Prevents the cell division inhibition by proteins MinC and MinD at internal division sites while permitting inhibition at polar sites. This ensures cell division at the proper site by restricting the formation of a division septum at the midpoint of the long axis of the cell.</text>
</comment>
<accession>A0A931ANG7</accession>
<dbReference type="SUPFAM" id="SSF55229">
    <property type="entry name" value="Cell division protein MinE topological specificity domain"/>
    <property type="match status" value="1"/>
</dbReference>
<dbReference type="GO" id="GO:0051301">
    <property type="term" value="P:cell division"/>
    <property type="evidence" value="ECO:0007669"/>
    <property type="project" value="UniProtKB-KW"/>
</dbReference>
<dbReference type="Pfam" id="PF03776">
    <property type="entry name" value="MinE"/>
    <property type="match status" value="1"/>
</dbReference>
<reference evidence="4" key="1">
    <citation type="submission" date="2020-11" db="EMBL/GenBank/DDBJ databases">
        <title>Halonatronomonas betainensis gen. nov., sp. nov. a novel haloalkaliphilic representative of the family Halanaerobiacae capable of betaine degradation.</title>
        <authorList>
            <person name="Boltyanskaya Y."/>
            <person name="Kevbrin V."/>
            <person name="Detkova E."/>
            <person name="Grouzdev D.S."/>
            <person name="Koziaeva V."/>
            <person name="Zhilina T."/>
        </authorList>
    </citation>
    <scope>NUCLEOTIDE SEQUENCE</scope>
    <source>
        <strain evidence="4">Z-7014</strain>
    </source>
</reference>
<sequence length="91" mass="10799">MFEKIKELFISDEKTETKGEGSKNIAKERLQFILVQDRIKLSPQQMEEMKAELLDVIKKYIDVDDNDIEMDISREEEMMAMIANFPLKKRE</sequence>
<dbReference type="Gene3D" id="3.30.1070.10">
    <property type="entry name" value="Cell division topological specificity factor MinE"/>
    <property type="match status" value="1"/>
</dbReference>
<comment type="caution">
    <text evidence="4">The sequence shown here is derived from an EMBL/GenBank/DDBJ whole genome shotgun (WGS) entry which is preliminary data.</text>
</comment>
<dbReference type="EMBL" id="JADPIE010000001">
    <property type="protein sequence ID" value="MBF8435967.1"/>
    <property type="molecule type" value="Genomic_DNA"/>
</dbReference>
<dbReference type="InterPro" id="IPR036707">
    <property type="entry name" value="MinE_sf"/>
</dbReference>
<dbReference type="InterPro" id="IPR005527">
    <property type="entry name" value="MinE"/>
</dbReference>
<evidence type="ECO:0000313" key="4">
    <source>
        <dbReference type="EMBL" id="MBF8435967.1"/>
    </source>
</evidence>
<evidence type="ECO:0000256" key="2">
    <source>
        <dbReference type="ARBA" id="ARBA00025265"/>
    </source>
</evidence>
<dbReference type="GO" id="GO:0032955">
    <property type="term" value="P:regulation of division septum assembly"/>
    <property type="evidence" value="ECO:0007669"/>
    <property type="project" value="InterPro"/>
</dbReference>
<comment type="similarity">
    <text evidence="1 3">Belongs to the MinE family.</text>
</comment>
<dbReference type="AlphaFoldDB" id="A0A931ANG7"/>
<evidence type="ECO:0000313" key="5">
    <source>
        <dbReference type="Proteomes" id="UP000621436"/>
    </source>
</evidence>
<keyword evidence="3" id="KW-0131">Cell cycle</keyword>
<gene>
    <name evidence="3 4" type="primary">minE</name>
    <name evidence="4" type="ORF">I0Q91_02640</name>
</gene>
<evidence type="ECO:0000256" key="1">
    <source>
        <dbReference type="ARBA" id="ARBA00008168"/>
    </source>
</evidence>